<feature type="region of interest" description="Disordered" evidence="1">
    <location>
        <begin position="1"/>
        <end position="89"/>
    </location>
</feature>
<accession>A0A6F8YYS7</accession>
<organism evidence="2 3">
    <name type="scientific">Phytohabitans suffuscus</name>
    <dbReference type="NCBI Taxonomy" id="624315"/>
    <lineage>
        <taxon>Bacteria</taxon>
        <taxon>Bacillati</taxon>
        <taxon>Actinomycetota</taxon>
        <taxon>Actinomycetes</taxon>
        <taxon>Micromonosporales</taxon>
        <taxon>Micromonosporaceae</taxon>
    </lineage>
</organism>
<dbReference type="EMBL" id="AP022871">
    <property type="protein sequence ID" value="BCB91297.1"/>
    <property type="molecule type" value="Genomic_DNA"/>
</dbReference>
<reference evidence="2 3" key="1">
    <citation type="submission" date="2020-03" db="EMBL/GenBank/DDBJ databases">
        <title>Whole genome shotgun sequence of Phytohabitans suffuscus NBRC 105367.</title>
        <authorList>
            <person name="Komaki H."/>
            <person name="Tamura T."/>
        </authorList>
    </citation>
    <scope>NUCLEOTIDE SEQUENCE [LARGE SCALE GENOMIC DNA]</scope>
    <source>
        <strain evidence="2 3">NBRC 105367</strain>
    </source>
</reference>
<evidence type="ECO:0000256" key="1">
    <source>
        <dbReference type="SAM" id="MobiDB-lite"/>
    </source>
</evidence>
<evidence type="ECO:0000313" key="2">
    <source>
        <dbReference type="EMBL" id="BCB91297.1"/>
    </source>
</evidence>
<dbReference type="AlphaFoldDB" id="A0A6F8YYS7"/>
<protein>
    <submittedName>
        <fullName evidence="2">Uncharacterized protein</fullName>
    </submittedName>
</protein>
<reference evidence="2 3" key="2">
    <citation type="submission" date="2020-03" db="EMBL/GenBank/DDBJ databases">
        <authorList>
            <person name="Ichikawa N."/>
            <person name="Kimura A."/>
            <person name="Kitahashi Y."/>
            <person name="Uohara A."/>
        </authorList>
    </citation>
    <scope>NUCLEOTIDE SEQUENCE [LARGE SCALE GENOMIC DNA]</scope>
    <source>
        <strain evidence="2 3">NBRC 105367</strain>
    </source>
</reference>
<name>A0A6F8YYS7_9ACTN</name>
<dbReference type="Proteomes" id="UP000503011">
    <property type="component" value="Chromosome"/>
</dbReference>
<proteinExistence type="predicted"/>
<evidence type="ECO:0000313" key="3">
    <source>
        <dbReference type="Proteomes" id="UP000503011"/>
    </source>
</evidence>
<sequence>MGKQSKGCRKSPLRHRPSTVASADGPFPPVYPHVASPEGSVPADRGRESRTGGAMGVHDLLIGGDKPGDFGGDGIPAPRPCGPWSRIVV</sequence>
<dbReference type="KEGG" id="psuu:Psuf_086100"/>
<keyword evidence="3" id="KW-1185">Reference proteome</keyword>
<feature type="compositionally biased region" description="Basic residues" evidence="1">
    <location>
        <begin position="1"/>
        <end position="17"/>
    </location>
</feature>
<gene>
    <name evidence="2" type="ORF">Psuf_086100</name>
</gene>